<dbReference type="InterPro" id="IPR017969">
    <property type="entry name" value="Heavy-metal-associated_CS"/>
</dbReference>
<keyword evidence="13" id="KW-0406">Ion transport</keyword>
<keyword evidence="14 15" id="KW-0472">Membrane</keyword>
<dbReference type="InterPro" id="IPR006121">
    <property type="entry name" value="HMA_dom"/>
</dbReference>
<dbReference type="PROSITE" id="PS50846">
    <property type="entry name" value="HMA_2"/>
    <property type="match status" value="1"/>
</dbReference>
<dbReference type="InterPro" id="IPR023299">
    <property type="entry name" value="ATPase_P-typ_cyto_dom_N"/>
</dbReference>
<feature type="transmembrane region" description="Helical" evidence="15">
    <location>
        <begin position="701"/>
        <end position="719"/>
    </location>
</feature>
<dbReference type="InterPro" id="IPR018303">
    <property type="entry name" value="ATPase_P-typ_P_site"/>
</dbReference>
<feature type="transmembrane region" description="Helical" evidence="15">
    <location>
        <begin position="679"/>
        <end position="695"/>
    </location>
</feature>
<protein>
    <submittedName>
        <fullName evidence="18">Cadmium-translocating P-type ATPase</fullName>
    </submittedName>
</protein>
<evidence type="ECO:0000256" key="12">
    <source>
        <dbReference type="ARBA" id="ARBA00022989"/>
    </source>
</evidence>
<dbReference type="Pfam" id="PF00122">
    <property type="entry name" value="E1-E2_ATPase"/>
    <property type="match status" value="1"/>
</dbReference>
<evidence type="ECO:0000259" key="17">
    <source>
        <dbReference type="PROSITE" id="PS50846"/>
    </source>
</evidence>
<dbReference type="KEGG" id="pars:DRW48_13415"/>
<feature type="transmembrane region" description="Helical" evidence="15">
    <location>
        <begin position="201"/>
        <end position="222"/>
    </location>
</feature>
<name>A0A344PME1_9RHOB</name>
<dbReference type="GO" id="GO:0055070">
    <property type="term" value="P:copper ion homeostasis"/>
    <property type="evidence" value="ECO:0007669"/>
    <property type="project" value="TreeGrafter"/>
</dbReference>
<organism evidence="18 19">
    <name type="scientific">Paracoccus suum</name>
    <dbReference type="NCBI Taxonomy" id="2259340"/>
    <lineage>
        <taxon>Bacteria</taxon>
        <taxon>Pseudomonadati</taxon>
        <taxon>Pseudomonadota</taxon>
        <taxon>Alphaproteobacteria</taxon>
        <taxon>Rhodobacterales</taxon>
        <taxon>Paracoccaceae</taxon>
        <taxon>Paracoccus</taxon>
    </lineage>
</organism>
<evidence type="ECO:0000256" key="10">
    <source>
        <dbReference type="ARBA" id="ARBA00022842"/>
    </source>
</evidence>
<dbReference type="InterPro" id="IPR036163">
    <property type="entry name" value="HMA_dom_sf"/>
</dbReference>
<dbReference type="OrthoDB" id="9807843at2"/>
<dbReference type="InterPro" id="IPR059000">
    <property type="entry name" value="ATPase_P-type_domA"/>
</dbReference>
<dbReference type="NCBIfam" id="TIGR01494">
    <property type="entry name" value="ATPase_P-type"/>
    <property type="match status" value="2"/>
</dbReference>
<evidence type="ECO:0000256" key="2">
    <source>
        <dbReference type="ARBA" id="ARBA00006024"/>
    </source>
</evidence>
<dbReference type="NCBIfam" id="TIGR01511">
    <property type="entry name" value="ATPase-IB1_Cu"/>
    <property type="match status" value="1"/>
</dbReference>
<evidence type="ECO:0000256" key="7">
    <source>
        <dbReference type="ARBA" id="ARBA00022723"/>
    </source>
</evidence>
<evidence type="ECO:0000256" key="11">
    <source>
        <dbReference type="ARBA" id="ARBA00022967"/>
    </source>
</evidence>
<dbReference type="GO" id="GO:0005886">
    <property type="term" value="C:plasma membrane"/>
    <property type="evidence" value="ECO:0007669"/>
    <property type="project" value="UniProtKB-SubCell"/>
</dbReference>
<dbReference type="Gene3D" id="3.40.50.1000">
    <property type="entry name" value="HAD superfamily/HAD-like"/>
    <property type="match status" value="1"/>
</dbReference>
<dbReference type="RefSeq" id="WP_114076863.1">
    <property type="nucleotide sequence ID" value="NZ_CP030918.1"/>
</dbReference>
<keyword evidence="12 15" id="KW-1133">Transmembrane helix</keyword>
<evidence type="ECO:0000256" key="16">
    <source>
        <dbReference type="SAM" id="MobiDB-lite"/>
    </source>
</evidence>
<feature type="transmembrane region" description="Helical" evidence="15">
    <location>
        <begin position="360"/>
        <end position="379"/>
    </location>
</feature>
<dbReference type="PRINTS" id="PR00119">
    <property type="entry name" value="CATATPASE"/>
</dbReference>
<proteinExistence type="inferred from homology"/>
<evidence type="ECO:0000256" key="1">
    <source>
        <dbReference type="ARBA" id="ARBA00004651"/>
    </source>
</evidence>
<evidence type="ECO:0000256" key="15">
    <source>
        <dbReference type="RuleBase" id="RU362081"/>
    </source>
</evidence>
<reference evidence="19" key="1">
    <citation type="submission" date="2018-07" db="EMBL/GenBank/DDBJ databases">
        <title>Genome sequencing of Paracoccus sp. SC2-6.</title>
        <authorList>
            <person name="Heo J."/>
            <person name="Kim S.-J."/>
            <person name="Kwon S.-W."/>
        </authorList>
    </citation>
    <scope>NUCLEOTIDE SEQUENCE [LARGE SCALE GENOMIC DNA]</scope>
    <source>
        <strain evidence="19">SC2-6</strain>
    </source>
</reference>
<dbReference type="PROSITE" id="PS01229">
    <property type="entry name" value="COF_2"/>
    <property type="match status" value="1"/>
</dbReference>
<dbReference type="GO" id="GO:0043682">
    <property type="term" value="F:P-type divalent copper transporter activity"/>
    <property type="evidence" value="ECO:0007669"/>
    <property type="project" value="TreeGrafter"/>
</dbReference>
<dbReference type="AlphaFoldDB" id="A0A344PME1"/>
<feature type="region of interest" description="Disordered" evidence="16">
    <location>
        <begin position="1"/>
        <end position="20"/>
    </location>
</feature>
<evidence type="ECO:0000256" key="9">
    <source>
        <dbReference type="ARBA" id="ARBA00022840"/>
    </source>
</evidence>
<keyword evidence="11" id="KW-1278">Translocase</keyword>
<feature type="domain" description="HMA" evidence="17">
    <location>
        <begin position="26"/>
        <end position="92"/>
    </location>
</feature>
<dbReference type="NCBIfam" id="TIGR01525">
    <property type="entry name" value="ATPase-IB_hvy"/>
    <property type="match status" value="1"/>
</dbReference>
<dbReference type="PRINTS" id="PR00943">
    <property type="entry name" value="CUATPASE"/>
</dbReference>
<dbReference type="SUPFAM" id="SSF56784">
    <property type="entry name" value="HAD-like"/>
    <property type="match status" value="1"/>
</dbReference>
<dbReference type="SUPFAM" id="SSF55008">
    <property type="entry name" value="HMA, heavy metal-associated domain"/>
    <property type="match status" value="1"/>
</dbReference>
<feature type="transmembrane region" description="Helical" evidence="15">
    <location>
        <begin position="176"/>
        <end position="195"/>
    </location>
</feature>
<dbReference type="Gene3D" id="3.40.1110.10">
    <property type="entry name" value="Calcium-transporting ATPase, cytoplasmic domain N"/>
    <property type="match status" value="1"/>
</dbReference>
<dbReference type="PROSITE" id="PS00154">
    <property type="entry name" value="ATPASE_E1_E2"/>
    <property type="match status" value="1"/>
</dbReference>
<evidence type="ECO:0000256" key="13">
    <source>
        <dbReference type="ARBA" id="ARBA00023065"/>
    </source>
</evidence>
<evidence type="ECO:0000313" key="19">
    <source>
        <dbReference type="Proteomes" id="UP000252023"/>
    </source>
</evidence>
<dbReference type="InterPro" id="IPR001757">
    <property type="entry name" value="P_typ_ATPase"/>
</dbReference>
<evidence type="ECO:0000256" key="4">
    <source>
        <dbReference type="ARBA" id="ARBA00022475"/>
    </source>
</evidence>
<dbReference type="GO" id="GO:0016887">
    <property type="term" value="F:ATP hydrolysis activity"/>
    <property type="evidence" value="ECO:0007669"/>
    <property type="project" value="InterPro"/>
</dbReference>
<dbReference type="PANTHER" id="PTHR43520:SF5">
    <property type="entry name" value="CATION-TRANSPORTING P-TYPE ATPASE-RELATED"/>
    <property type="match status" value="1"/>
</dbReference>
<sequence length="743" mass="76856">MSGSATLTAASAERRASVMPTPEGHGQILLSVPGIRCGACVASVERRLAELPEVVSARANLTLRRVTVTLANAGADPLPVIEKLQALGYPASPIDTSDLGPQAESAQSRQLVRAMAVAGFGAANIMLLSVAVWSGADGATRETFHLISGLIALPIVAYSGRPFFDSALRALRAGRTNMDVPISIGILLAVALSVVETVQGGAHVFFDAAVTLIFFLLAGRYLDQLMREKARSAITGLARLAPKGASVERPDGTSEWLRLDAVAPGMILHIGPGETVPLDVRVVEGATDIDRSLVTGESMPIAAGLNATLEAGTRNLTGTLRAEVLRAADESFLAQMQRMLGEAEAGRGRYVRIADRAARLYAPVVHSLALLTFIGWVLATGDWRASAFVAISVLIITCPCALGLAVPVAHVVAAGRLMREGVLMKDGSALERLAQIDHVVFDKTGTLTTGQPRVSAAPTDPARRAAARALAAGSVHPAALAITAHLPECGPPASDLREVPGFGIEAVVSGRRARLGRSSWVAEIASGGTAPAGPAFAFERDTAEAFHLAETLRDGARETIAELEARGLTTAMLSGDVAERAKAMASRLGIAEVHDGATPADKIGYLNALQIDGRRAMMVGDGLNDTAALAAAHVSMAPSSASDAGRSAADLVFLRDGLQAVAVAHDLARRTARLVSQNIGLAVAYNCLAIPLAMAGQVTPLIAALAMSGSSLLVIGNALRLNRAGKMASTPSLPAAEGLEVPA</sequence>
<keyword evidence="5" id="KW-0597">Phosphoprotein</keyword>
<evidence type="ECO:0000256" key="5">
    <source>
        <dbReference type="ARBA" id="ARBA00022553"/>
    </source>
</evidence>
<dbReference type="InterPro" id="IPR023298">
    <property type="entry name" value="ATPase_P-typ_TM_dom_sf"/>
</dbReference>
<feature type="transmembrane region" description="Helical" evidence="15">
    <location>
        <begin position="385"/>
        <end position="415"/>
    </location>
</feature>
<keyword evidence="7 15" id="KW-0479">Metal-binding</keyword>
<dbReference type="Pfam" id="PF00403">
    <property type="entry name" value="HMA"/>
    <property type="match status" value="1"/>
</dbReference>
<dbReference type="GO" id="GO:0005524">
    <property type="term" value="F:ATP binding"/>
    <property type="evidence" value="ECO:0007669"/>
    <property type="project" value="UniProtKB-UniRule"/>
</dbReference>
<keyword evidence="3" id="KW-0813">Transport</keyword>
<dbReference type="InterPro" id="IPR023214">
    <property type="entry name" value="HAD_sf"/>
</dbReference>
<evidence type="ECO:0000256" key="8">
    <source>
        <dbReference type="ARBA" id="ARBA00022741"/>
    </source>
</evidence>
<comment type="similarity">
    <text evidence="2 15">Belongs to the cation transport ATPase (P-type) (TC 3.A.3) family. Type IB subfamily.</text>
</comment>
<keyword evidence="6 15" id="KW-0812">Transmembrane</keyword>
<dbReference type="Gene3D" id="2.70.150.10">
    <property type="entry name" value="Calcium-transporting ATPase, cytoplasmic transduction domain A"/>
    <property type="match status" value="1"/>
</dbReference>
<evidence type="ECO:0000256" key="14">
    <source>
        <dbReference type="ARBA" id="ARBA00023136"/>
    </source>
</evidence>
<dbReference type="InterPro" id="IPR027256">
    <property type="entry name" value="P-typ_ATPase_IB"/>
</dbReference>
<evidence type="ECO:0000313" key="18">
    <source>
        <dbReference type="EMBL" id="AXC50546.1"/>
    </source>
</evidence>
<dbReference type="PANTHER" id="PTHR43520">
    <property type="entry name" value="ATP7, ISOFORM B"/>
    <property type="match status" value="1"/>
</dbReference>
<keyword evidence="10" id="KW-0460">Magnesium</keyword>
<keyword evidence="9 15" id="KW-0067">ATP-binding</keyword>
<keyword evidence="4 15" id="KW-1003">Cell membrane</keyword>
<dbReference type="SUPFAM" id="SSF81665">
    <property type="entry name" value="Calcium ATPase, transmembrane domain M"/>
    <property type="match status" value="1"/>
</dbReference>
<dbReference type="GO" id="GO:0005507">
    <property type="term" value="F:copper ion binding"/>
    <property type="evidence" value="ECO:0007669"/>
    <property type="project" value="TreeGrafter"/>
</dbReference>
<keyword evidence="8 15" id="KW-0547">Nucleotide-binding</keyword>
<gene>
    <name evidence="18" type="primary">cadA</name>
    <name evidence="18" type="ORF">DRW48_13415</name>
</gene>
<dbReference type="CDD" id="cd00371">
    <property type="entry name" value="HMA"/>
    <property type="match status" value="1"/>
</dbReference>
<keyword evidence="19" id="KW-1185">Reference proteome</keyword>
<dbReference type="SUPFAM" id="SSF81653">
    <property type="entry name" value="Calcium ATPase, transduction domain A"/>
    <property type="match status" value="1"/>
</dbReference>
<dbReference type="PROSITE" id="PS01047">
    <property type="entry name" value="HMA_1"/>
    <property type="match status" value="1"/>
</dbReference>
<dbReference type="EMBL" id="CP030918">
    <property type="protein sequence ID" value="AXC50546.1"/>
    <property type="molecule type" value="Genomic_DNA"/>
</dbReference>
<dbReference type="InterPro" id="IPR036412">
    <property type="entry name" value="HAD-like_sf"/>
</dbReference>
<comment type="subcellular location">
    <subcellularLocation>
        <location evidence="1">Cell membrane</location>
        <topology evidence="1">Multi-pass membrane protein</topology>
    </subcellularLocation>
</comment>
<dbReference type="Gene3D" id="3.30.70.100">
    <property type="match status" value="1"/>
</dbReference>
<dbReference type="Pfam" id="PF00702">
    <property type="entry name" value="Hydrolase"/>
    <property type="match status" value="1"/>
</dbReference>
<feature type="transmembrane region" description="Helical" evidence="15">
    <location>
        <begin position="144"/>
        <end position="164"/>
    </location>
</feature>
<dbReference type="NCBIfam" id="TIGR01512">
    <property type="entry name" value="ATPase-IB2_Cd"/>
    <property type="match status" value="1"/>
</dbReference>
<evidence type="ECO:0000256" key="3">
    <source>
        <dbReference type="ARBA" id="ARBA00022448"/>
    </source>
</evidence>
<dbReference type="Proteomes" id="UP000252023">
    <property type="component" value="Chromosome"/>
</dbReference>
<accession>A0A344PME1</accession>
<feature type="transmembrane region" description="Helical" evidence="15">
    <location>
        <begin position="111"/>
        <end position="132"/>
    </location>
</feature>
<dbReference type="InterPro" id="IPR008250">
    <property type="entry name" value="ATPase_P-typ_transduc_dom_A_sf"/>
</dbReference>
<evidence type="ECO:0000256" key="6">
    <source>
        <dbReference type="ARBA" id="ARBA00022692"/>
    </source>
</evidence>